<accession>A0A135IDK2</accession>
<dbReference type="RefSeq" id="WP_067409835.1">
    <property type="nucleotide sequence ID" value="NZ_LNTY01000004.1"/>
</dbReference>
<organism evidence="1 2">
    <name type="scientific">Enterovibrio coralii</name>
    <dbReference type="NCBI Taxonomy" id="294935"/>
    <lineage>
        <taxon>Bacteria</taxon>
        <taxon>Pseudomonadati</taxon>
        <taxon>Pseudomonadota</taxon>
        <taxon>Gammaproteobacteria</taxon>
        <taxon>Vibrionales</taxon>
        <taxon>Vibrionaceae</taxon>
        <taxon>Enterovibrio</taxon>
    </lineage>
</organism>
<evidence type="ECO:0000313" key="1">
    <source>
        <dbReference type="EMBL" id="KXF83529.1"/>
    </source>
</evidence>
<reference evidence="1 2" key="1">
    <citation type="submission" date="2015-11" db="EMBL/GenBank/DDBJ databases">
        <title>Genomic Taxonomy of the Vibrionaceae.</title>
        <authorList>
            <person name="Gomez-Gil B."/>
            <person name="Enciso-Ibarra J."/>
        </authorList>
    </citation>
    <scope>NUCLEOTIDE SEQUENCE [LARGE SCALE GENOMIC DNA]</scope>
    <source>
        <strain evidence="1 2">CAIM 912</strain>
    </source>
</reference>
<comment type="caution">
    <text evidence="1">The sequence shown here is derived from an EMBL/GenBank/DDBJ whole genome shotgun (WGS) entry which is preliminary data.</text>
</comment>
<protein>
    <submittedName>
        <fullName evidence="1">Uncharacterized protein</fullName>
    </submittedName>
</protein>
<proteinExistence type="predicted"/>
<gene>
    <name evidence="1" type="ORF">ATN88_16820</name>
</gene>
<name>A0A135IDK2_9GAMM</name>
<evidence type="ECO:0000313" key="2">
    <source>
        <dbReference type="Proteomes" id="UP000070529"/>
    </source>
</evidence>
<dbReference type="OrthoDB" id="10004308at2"/>
<keyword evidence="2" id="KW-1185">Reference proteome</keyword>
<dbReference type="EMBL" id="LNTY01000004">
    <property type="protein sequence ID" value="KXF83529.1"/>
    <property type="molecule type" value="Genomic_DNA"/>
</dbReference>
<dbReference type="Proteomes" id="UP000070529">
    <property type="component" value="Unassembled WGS sequence"/>
</dbReference>
<sequence length="267" mass="31480">MSFKKSCVSKEITDLNIITVESDRKKRSIDVLNCMIFQFKKANITFKHEKFVNAYNQSLKQIERGSKYPYLCFDHSFDLTYNFVERLRANLAKSGWNYSFSKLANILAKATGFNDFHSLFLFLKIYQNFTKYPWKLDGKNIVKPDLYRNNTEIHIPLRDVNDNSNSENYREHHISVAKIRTNSELNGKYFIYIPYTRADEGEALRCYSFDKYDALAWLISHAIIYVGGVRKWNNEIKGQRMLNKALYDPDPSLENIKKRIFNKINIT</sequence>
<dbReference type="AlphaFoldDB" id="A0A135IDK2"/>